<dbReference type="InterPro" id="IPR052025">
    <property type="entry name" value="Xyloglucanase_GH74"/>
</dbReference>
<keyword evidence="2" id="KW-0378">Hydrolase</keyword>
<evidence type="ECO:0000313" key="7">
    <source>
        <dbReference type="EMBL" id="KAF9487768.1"/>
    </source>
</evidence>
<keyword evidence="3" id="KW-0119">Carbohydrate metabolism</keyword>
<protein>
    <submittedName>
        <fullName evidence="7">Uncharacterized protein</fullName>
    </submittedName>
</protein>
<keyword evidence="5" id="KW-0624">Polysaccharide degradation</keyword>
<dbReference type="GO" id="GO:0010411">
    <property type="term" value="P:xyloglucan metabolic process"/>
    <property type="evidence" value="ECO:0007669"/>
    <property type="project" value="TreeGrafter"/>
</dbReference>
<dbReference type="Gene3D" id="2.130.10.10">
    <property type="entry name" value="YVTN repeat-like/Quinoprotein amine dehydrogenase"/>
    <property type="match status" value="1"/>
</dbReference>
<evidence type="ECO:0000256" key="4">
    <source>
        <dbReference type="ARBA" id="ARBA00023295"/>
    </source>
</evidence>
<dbReference type="EMBL" id="MU154751">
    <property type="protein sequence ID" value="KAF9487768.1"/>
    <property type="molecule type" value="Genomic_DNA"/>
</dbReference>
<evidence type="ECO:0000256" key="2">
    <source>
        <dbReference type="ARBA" id="ARBA00022801"/>
    </source>
</evidence>
<organism evidence="7 8">
    <name type="scientific">Pleurotus eryngii</name>
    <name type="common">Boletus of the steppes</name>
    <dbReference type="NCBI Taxonomy" id="5323"/>
    <lineage>
        <taxon>Eukaryota</taxon>
        <taxon>Fungi</taxon>
        <taxon>Dikarya</taxon>
        <taxon>Basidiomycota</taxon>
        <taxon>Agaricomycotina</taxon>
        <taxon>Agaricomycetes</taxon>
        <taxon>Agaricomycetidae</taxon>
        <taxon>Agaricales</taxon>
        <taxon>Pleurotineae</taxon>
        <taxon>Pleurotaceae</taxon>
        <taxon>Pleurotus</taxon>
    </lineage>
</organism>
<dbReference type="Proteomes" id="UP000807025">
    <property type="component" value="Unassembled WGS sequence"/>
</dbReference>
<name>A0A9P5ZIN9_PLEER</name>
<dbReference type="PANTHER" id="PTHR43739:SF2">
    <property type="entry name" value="OLIGOXYLOGLUCAN-REDUCING END-SPECIFIC XYLOGLUCANASE-RELATED"/>
    <property type="match status" value="1"/>
</dbReference>
<comment type="caution">
    <text evidence="7">The sequence shown here is derived from an EMBL/GenBank/DDBJ whole genome shotgun (WGS) entry which is preliminary data.</text>
</comment>
<evidence type="ECO:0000256" key="1">
    <source>
        <dbReference type="ARBA" id="ARBA00022729"/>
    </source>
</evidence>
<feature type="non-terminal residue" evidence="7">
    <location>
        <position position="1"/>
    </location>
</feature>
<gene>
    <name evidence="7" type="ORF">BDN71DRAFT_1544061</name>
</gene>
<comment type="similarity">
    <text evidence="6">Belongs to the glycosyl hydrolase 74 family.</text>
</comment>
<sequence>REICITINPSGKGLSLLAYQPQLVCPYNCGTYSAAGGITSFKFKQAFQLSVALRRNVNRRRNITTLRRNVDSNASILGIIFLPTNIVRIGAGDEDIKQVAFSSDSGSSWCAFYPSANMSLGSKCLYYWAIHYGALDGVYGGKVAFSADADTILWRTDGNGVLVSRNQAAFTAVTSLPSDAAIASDKKNNSIFYGASGSVFYISSNNGATPG</sequence>
<dbReference type="SUPFAM" id="SSF110296">
    <property type="entry name" value="Oligoxyloglucan reducing end-specific cellobiohydrolase"/>
    <property type="match status" value="1"/>
</dbReference>
<dbReference type="PANTHER" id="PTHR43739">
    <property type="entry name" value="XYLOGLUCANASE (EUROFUNG)"/>
    <property type="match status" value="1"/>
</dbReference>
<keyword evidence="8" id="KW-1185">Reference proteome</keyword>
<dbReference type="GO" id="GO:0016798">
    <property type="term" value="F:hydrolase activity, acting on glycosyl bonds"/>
    <property type="evidence" value="ECO:0007669"/>
    <property type="project" value="UniProtKB-KW"/>
</dbReference>
<keyword evidence="1" id="KW-0732">Signal</keyword>
<dbReference type="InterPro" id="IPR015943">
    <property type="entry name" value="WD40/YVTN_repeat-like_dom_sf"/>
</dbReference>
<evidence type="ECO:0000256" key="3">
    <source>
        <dbReference type="ARBA" id="ARBA00023277"/>
    </source>
</evidence>
<dbReference type="OrthoDB" id="2151161at2759"/>
<dbReference type="GO" id="GO:0000272">
    <property type="term" value="P:polysaccharide catabolic process"/>
    <property type="evidence" value="ECO:0007669"/>
    <property type="project" value="UniProtKB-KW"/>
</dbReference>
<evidence type="ECO:0000313" key="8">
    <source>
        <dbReference type="Proteomes" id="UP000807025"/>
    </source>
</evidence>
<accession>A0A9P5ZIN9</accession>
<reference evidence="7" key="1">
    <citation type="submission" date="2020-11" db="EMBL/GenBank/DDBJ databases">
        <authorList>
            <consortium name="DOE Joint Genome Institute"/>
            <person name="Ahrendt S."/>
            <person name="Riley R."/>
            <person name="Andreopoulos W."/>
            <person name="Labutti K."/>
            <person name="Pangilinan J."/>
            <person name="Ruiz-Duenas F.J."/>
            <person name="Barrasa J.M."/>
            <person name="Sanchez-Garcia M."/>
            <person name="Camarero S."/>
            <person name="Miyauchi S."/>
            <person name="Serrano A."/>
            <person name="Linde D."/>
            <person name="Babiker R."/>
            <person name="Drula E."/>
            <person name="Ayuso-Fernandez I."/>
            <person name="Pacheco R."/>
            <person name="Padilla G."/>
            <person name="Ferreira P."/>
            <person name="Barriuso J."/>
            <person name="Kellner H."/>
            <person name="Castanera R."/>
            <person name="Alfaro M."/>
            <person name="Ramirez L."/>
            <person name="Pisabarro A.G."/>
            <person name="Kuo A."/>
            <person name="Tritt A."/>
            <person name="Lipzen A."/>
            <person name="He G."/>
            <person name="Yan M."/>
            <person name="Ng V."/>
            <person name="Cullen D."/>
            <person name="Martin F."/>
            <person name="Rosso M.-N."/>
            <person name="Henrissat B."/>
            <person name="Hibbett D."/>
            <person name="Martinez A.T."/>
            <person name="Grigoriev I.V."/>
        </authorList>
    </citation>
    <scope>NUCLEOTIDE SEQUENCE</scope>
    <source>
        <strain evidence="7">ATCC 90797</strain>
    </source>
</reference>
<dbReference type="AlphaFoldDB" id="A0A9P5ZIN9"/>
<evidence type="ECO:0000256" key="5">
    <source>
        <dbReference type="ARBA" id="ARBA00023326"/>
    </source>
</evidence>
<keyword evidence="4" id="KW-0326">Glycosidase</keyword>
<proteinExistence type="inferred from homology"/>
<evidence type="ECO:0000256" key="6">
    <source>
        <dbReference type="ARBA" id="ARBA00037986"/>
    </source>
</evidence>